<dbReference type="Proteomes" id="UP000821837">
    <property type="component" value="Chromosome 5"/>
</dbReference>
<reference evidence="7" key="2">
    <citation type="submission" date="2021-09" db="EMBL/GenBank/DDBJ databases">
        <authorList>
            <person name="Jia N."/>
            <person name="Wang J."/>
            <person name="Shi W."/>
            <person name="Du L."/>
            <person name="Sun Y."/>
            <person name="Zhan W."/>
            <person name="Jiang J."/>
            <person name="Wang Q."/>
            <person name="Zhang B."/>
            <person name="Ji P."/>
            <person name="Sakyi L.B."/>
            <person name="Cui X."/>
            <person name="Yuan T."/>
            <person name="Jiang B."/>
            <person name="Yang W."/>
            <person name="Lam T.T.-Y."/>
            <person name="Chang Q."/>
            <person name="Ding S."/>
            <person name="Wang X."/>
            <person name="Zhu J."/>
            <person name="Ruan X."/>
            <person name="Zhao L."/>
            <person name="Wei J."/>
            <person name="Que T."/>
            <person name="Du C."/>
            <person name="Cheng J."/>
            <person name="Dai P."/>
            <person name="Han X."/>
            <person name="Huang E."/>
            <person name="Gao Y."/>
            <person name="Liu J."/>
            <person name="Shao H."/>
            <person name="Ye R."/>
            <person name="Li L."/>
            <person name="Wei W."/>
            <person name="Wang X."/>
            <person name="Wang C."/>
            <person name="Huo Q."/>
            <person name="Li W."/>
            <person name="Guo W."/>
            <person name="Chen H."/>
            <person name="Chen S."/>
            <person name="Zhou L."/>
            <person name="Zhou L."/>
            <person name="Ni X."/>
            <person name="Tian J."/>
            <person name="Zhou Y."/>
            <person name="Sheng Y."/>
            <person name="Liu T."/>
            <person name="Pan Y."/>
            <person name="Xia L."/>
            <person name="Li J."/>
            <person name="Zhao F."/>
            <person name="Cao W."/>
        </authorList>
    </citation>
    <scope>NUCLEOTIDE SEQUENCE</scope>
    <source>
        <strain evidence="7">Rsan-2018</strain>
        <tissue evidence="7">Larvae</tissue>
    </source>
</reference>
<name>A0A9D4SUB0_RHISA</name>
<evidence type="ECO:0000256" key="5">
    <source>
        <dbReference type="ARBA" id="ARBA00023136"/>
    </source>
</evidence>
<accession>A0A9D4SUB0</accession>
<evidence type="ECO:0000256" key="3">
    <source>
        <dbReference type="ARBA" id="ARBA00022676"/>
    </source>
</evidence>
<reference evidence="7" key="1">
    <citation type="journal article" date="2020" name="Cell">
        <title>Large-Scale Comparative Analyses of Tick Genomes Elucidate Their Genetic Diversity and Vector Capacities.</title>
        <authorList>
            <consortium name="Tick Genome and Microbiome Consortium (TIGMIC)"/>
            <person name="Jia N."/>
            <person name="Wang J."/>
            <person name="Shi W."/>
            <person name="Du L."/>
            <person name="Sun Y."/>
            <person name="Zhan W."/>
            <person name="Jiang J.F."/>
            <person name="Wang Q."/>
            <person name="Zhang B."/>
            <person name="Ji P."/>
            <person name="Bell-Sakyi L."/>
            <person name="Cui X.M."/>
            <person name="Yuan T.T."/>
            <person name="Jiang B.G."/>
            <person name="Yang W.F."/>
            <person name="Lam T.T."/>
            <person name="Chang Q.C."/>
            <person name="Ding S.J."/>
            <person name="Wang X.J."/>
            <person name="Zhu J.G."/>
            <person name="Ruan X.D."/>
            <person name="Zhao L."/>
            <person name="Wei J.T."/>
            <person name="Ye R.Z."/>
            <person name="Que T.C."/>
            <person name="Du C.H."/>
            <person name="Zhou Y.H."/>
            <person name="Cheng J.X."/>
            <person name="Dai P.F."/>
            <person name="Guo W.B."/>
            <person name="Han X.H."/>
            <person name="Huang E.J."/>
            <person name="Li L.F."/>
            <person name="Wei W."/>
            <person name="Gao Y.C."/>
            <person name="Liu J.Z."/>
            <person name="Shao H.Z."/>
            <person name="Wang X."/>
            <person name="Wang C.C."/>
            <person name="Yang T.C."/>
            <person name="Huo Q.B."/>
            <person name="Li W."/>
            <person name="Chen H.Y."/>
            <person name="Chen S.E."/>
            <person name="Zhou L.G."/>
            <person name="Ni X.B."/>
            <person name="Tian J.H."/>
            <person name="Sheng Y."/>
            <person name="Liu T."/>
            <person name="Pan Y.S."/>
            <person name="Xia L.Y."/>
            <person name="Li J."/>
            <person name="Zhao F."/>
            <person name="Cao W.C."/>
        </authorList>
    </citation>
    <scope>NUCLEOTIDE SEQUENCE</scope>
    <source>
        <strain evidence="7">Rsan-2018</strain>
    </source>
</reference>
<proteinExistence type="inferred from homology"/>
<comment type="caution">
    <text evidence="7">The sequence shown here is derived from an EMBL/GenBank/DDBJ whole genome shotgun (WGS) entry which is preliminary data.</text>
</comment>
<keyword evidence="3 6" id="KW-0328">Glycosyltransferase</keyword>
<evidence type="ECO:0000313" key="8">
    <source>
        <dbReference type="Proteomes" id="UP000821837"/>
    </source>
</evidence>
<protein>
    <recommendedName>
        <fullName evidence="6">Glycosyltransferase family 92 protein</fullName>
        <ecNumber evidence="6">2.4.1.-</ecNumber>
    </recommendedName>
</protein>
<gene>
    <name evidence="7" type="ORF">HPB52_004744</name>
</gene>
<evidence type="ECO:0000256" key="2">
    <source>
        <dbReference type="ARBA" id="ARBA00007647"/>
    </source>
</evidence>
<keyword evidence="8" id="KW-1185">Reference proteome</keyword>
<dbReference type="Pfam" id="PF01697">
    <property type="entry name" value="Glyco_transf_92"/>
    <property type="match status" value="1"/>
</dbReference>
<dbReference type="AlphaFoldDB" id="A0A9D4SUB0"/>
<keyword evidence="5" id="KW-0472">Membrane</keyword>
<organism evidence="7 8">
    <name type="scientific">Rhipicephalus sanguineus</name>
    <name type="common">Brown dog tick</name>
    <name type="synonym">Ixodes sanguineus</name>
    <dbReference type="NCBI Taxonomy" id="34632"/>
    <lineage>
        <taxon>Eukaryota</taxon>
        <taxon>Metazoa</taxon>
        <taxon>Ecdysozoa</taxon>
        <taxon>Arthropoda</taxon>
        <taxon>Chelicerata</taxon>
        <taxon>Arachnida</taxon>
        <taxon>Acari</taxon>
        <taxon>Parasitiformes</taxon>
        <taxon>Ixodida</taxon>
        <taxon>Ixodoidea</taxon>
        <taxon>Ixodidae</taxon>
        <taxon>Rhipicephalinae</taxon>
        <taxon>Rhipicephalus</taxon>
        <taxon>Rhipicephalus</taxon>
    </lineage>
</organism>
<evidence type="ECO:0000256" key="1">
    <source>
        <dbReference type="ARBA" id="ARBA00004370"/>
    </source>
</evidence>
<comment type="subcellular location">
    <subcellularLocation>
        <location evidence="1">Membrane</location>
    </subcellularLocation>
</comment>
<comment type="similarity">
    <text evidence="2 6">Belongs to the glycosyltransferase 92 family.</text>
</comment>
<dbReference type="EC" id="2.4.1.-" evidence="6"/>
<evidence type="ECO:0000256" key="4">
    <source>
        <dbReference type="ARBA" id="ARBA00022679"/>
    </source>
</evidence>
<evidence type="ECO:0000256" key="6">
    <source>
        <dbReference type="RuleBase" id="RU366017"/>
    </source>
</evidence>
<evidence type="ECO:0000313" key="7">
    <source>
        <dbReference type="EMBL" id="KAH7951113.1"/>
    </source>
</evidence>
<keyword evidence="4 6" id="KW-0808">Transferase</keyword>
<dbReference type="GO" id="GO:0016020">
    <property type="term" value="C:membrane"/>
    <property type="evidence" value="ECO:0007669"/>
    <property type="project" value="UniProtKB-SubCell"/>
</dbReference>
<sequence>MLSGLDGCLEVQSQSPRDGAGGWCAFICGETVDVDDDVAVHNAVGSGSHCSPGHTFIPGRLLTSDGGSIPTAAAEHGSAHSGDAPAKMRTEVSSSWLVIIRTIVCIAKISGLDGCAEVQSQSPPFYWGGLKLLLTRLQSAGVGVTLVPFKLIANIDDVHMSGQMPALYDCIFRSMSRTEYYIHVDIDELIVEARHNHIPALVLEEERHRPGFYVHGALLGWASTHLPQRLSLALFQVLAQALTVPCPDAPWQFSAGPDHVPALT</sequence>
<dbReference type="GO" id="GO:0016757">
    <property type="term" value="F:glycosyltransferase activity"/>
    <property type="evidence" value="ECO:0007669"/>
    <property type="project" value="UniProtKB-UniRule"/>
</dbReference>
<dbReference type="EMBL" id="JABSTV010001251">
    <property type="protein sequence ID" value="KAH7951113.1"/>
    <property type="molecule type" value="Genomic_DNA"/>
</dbReference>
<dbReference type="InterPro" id="IPR008166">
    <property type="entry name" value="Glyco_transf_92"/>
</dbReference>